<gene>
    <name evidence="3" type="ORF">NCTC13184_03544</name>
</gene>
<feature type="signal peptide" evidence="2">
    <location>
        <begin position="1"/>
        <end position="26"/>
    </location>
</feature>
<proteinExistence type="predicted"/>
<feature type="chain" id="PRO_5016870578" description="Secreted protein" evidence="2">
    <location>
        <begin position="27"/>
        <end position="221"/>
    </location>
</feature>
<reference evidence="3 4" key="1">
    <citation type="submission" date="2018-06" db="EMBL/GenBank/DDBJ databases">
        <authorList>
            <consortium name="Pathogen Informatics"/>
            <person name="Doyle S."/>
        </authorList>
    </citation>
    <scope>NUCLEOTIDE SEQUENCE [LARGE SCALE GENOMIC DNA]</scope>
    <source>
        <strain evidence="3 4">NCTC13184</strain>
    </source>
</reference>
<sequence length="221" mass="23161">MARLAHFGIVLAAAVGAAVAALPSVAADPPAGAGVHISASADNRKCQVTFKIDNYTNAHNWYTLDYWFSQEDQPWAPPDAEPLPSGWPDPLPSPWRFVPGAKKPVARYTPPSPDDSPGSIRGALPADFPAADRYQAPYTNFNPSALTTPFTTTVTFDLRTVDPAPPTTTDGTYTLRYRVYLGPQTETYGQLVPKSITVGGCNSGGGSSGSADMGSSGSAGA</sequence>
<dbReference type="OrthoDB" id="4371650at2"/>
<evidence type="ECO:0008006" key="5">
    <source>
        <dbReference type="Google" id="ProtNLM"/>
    </source>
</evidence>
<dbReference type="AlphaFoldDB" id="A0A378WVX6"/>
<organism evidence="3 4">
    <name type="scientific">Nocardia africana</name>
    <dbReference type="NCBI Taxonomy" id="134964"/>
    <lineage>
        <taxon>Bacteria</taxon>
        <taxon>Bacillati</taxon>
        <taxon>Actinomycetota</taxon>
        <taxon>Actinomycetes</taxon>
        <taxon>Mycobacteriales</taxon>
        <taxon>Nocardiaceae</taxon>
        <taxon>Nocardia</taxon>
    </lineage>
</organism>
<name>A0A378WVX6_9NOCA</name>
<protein>
    <recommendedName>
        <fullName evidence="5">Secreted protein</fullName>
    </recommendedName>
</protein>
<dbReference type="EMBL" id="UGRU01000001">
    <property type="protein sequence ID" value="SUA45022.1"/>
    <property type="molecule type" value="Genomic_DNA"/>
</dbReference>
<keyword evidence="2" id="KW-0732">Signal</keyword>
<feature type="compositionally biased region" description="Low complexity" evidence="1">
    <location>
        <begin position="209"/>
        <end position="221"/>
    </location>
</feature>
<evidence type="ECO:0000313" key="4">
    <source>
        <dbReference type="Proteomes" id="UP000255082"/>
    </source>
</evidence>
<evidence type="ECO:0000256" key="1">
    <source>
        <dbReference type="SAM" id="MobiDB-lite"/>
    </source>
</evidence>
<dbReference type="Proteomes" id="UP000255082">
    <property type="component" value="Unassembled WGS sequence"/>
</dbReference>
<feature type="region of interest" description="Disordered" evidence="1">
    <location>
        <begin position="201"/>
        <end position="221"/>
    </location>
</feature>
<accession>A0A378WVX6</accession>
<evidence type="ECO:0000256" key="2">
    <source>
        <dbReference type="SAM" id="SignalP"/>
    </source>
</evidence>
<dbReference type="RefSeq" id="WP_062964226.1">
    <property type="nucleotide sequence ID" value="NZ_JAJFOE010000001.1"/>
</dbReference>
<evidence type="ECO:0000313" key="3">
    <source>
        <dbReference type="EMBL" id="SUA45022.1"/>
    </source>
</evidence>